<dbReference type="AlphaFoldDB" id="A0A0R1LT79"/>
<evidence type="ECO:0000313" key="1">
    <source>
        <dbReference type="EMBL" id="KRK95378.1"/>
    </source>
</evidence>
<dbReference type="Gene3D" id="1.10.10.660">
    <property type="entry name" value="conserved protein of unknown function from Enterococcus faecalis V583"/>
    <property type="match status" value="1"/>
</dbReference>
<reference evidence="1 2" key="1">
    <citation type="journal article" date="2015" name="Genome Announc.">
        <title>Expanding the biotechnology potential of lactobacilli through comparative genomics of 213 strains and associated genera.</title>
        <authorList>
            <person name="Sun Z."/>
            <person name="Harris H.M."/>
            <person name="McCann A."/>
            <person name="Guo C."/>
            <person name="Argimon S."/>
            <person name="Zhang W."/>
            <person name="Yang X."/>
            <person name="Jeffery I.B."/>
            <person name="Cooney J.C."/>
            <person name="Kagawa T.F."/>
            <person name="Liu W."/>
            <person name="Song Y."/>
            <person name="Salvetti E."/>
            <person name="Wrobel A."/>
            <person name="Rasinkangas P."/>
            <person name="Parkhill J."/>
            <person name="Rea M.C."/>
            <person name="O'Sullivan O."/>
            <person name="Ritari J."/>
            <person name="Douillard F.P."/>
            <person name="Paul Ross R."/>
            <person name="Yang R."/>
            <person name="Briner A.E."/>
            <person name="Felis G.E."/>
            <person name="de Vos W.M."/>
            <person name="Barrangou R."/>
            <person name="Klaenhammer T.R."/>
            <person name="Caufield P.W."/>
            <person name="Cui Y."/>
            <person name="Zhang H."/>
            <person name="O'Toole P.W."/>
        </authorList>
    </citation>
    <scope>NUCLEOTIDE SEQUENCE [LARGE SCALE GENOMIC DNA]</scope>
    <source>
        <strain evidence="1 2">DSM 19394</strain>
    </source>
</reference>
<dbReference type="OrthoDB" id="6193532at2"/>
<accession>A0A0R1LT79</accession>
<evidence type="ECO:0000313" key="2">
    <source>
        <dbReference type="Proteomes" id="UP000051955"/>
    </source>
</evidence>
<dbReference type="InterPro" id="IPR024033">
    <property type="entry name" value="OXTCase_su_AllG_h-dom"/>
</dbReference>
<dbReference type="Gene3D" id="3.90.1700.10">
    <property type="entry name" value="v583 domain like"/>
    <property type="match status" value="1"/>
</dbReference>
<dbReference type="STRING" id="1423715.FD25_GL001496"/>
<dbReference type="Pfam" id="PF06545">
    <property type="entry name" value="AllG"/>
    <property type="match status" value="1"/>
</dbReference>
<evidence type="ECO:0008006" key="3">
    <source>
        <dbReference type="Google" id="ProtNLM"/>
    </source>
</evidence>
<dbReference type="PATRIC" id="fig|1423715.3.peg.1532"/>
<keyword evidence="2" id="KW-1185">Reference proteome</keyword>
<dbReference type="RefSeq" id="WP_057802348.1">
    <property type="nucleotide sequence ID" value="NZ_AZDV01000009.1"/>
</dbReference>
<protein>
    <recommendedName>
        <fullName evidence="3">DUF1116 domain-containing protein</fullName>
    </recommendedName>
</protein>
<sequence>MAYKTIDEANQAVVSKIIAGSPFLLDVVPAMDVIDEFKHGKVLLHAGPPITYDHMIDPVQGACIGAALFEGWAANEDDARRLMESGEVTLIPCHHVDAVGPMGGITSAHMPVVIVENRTDGNRAYCTMNEGIGAVLRFGANGPEVINRLRWMRDVLGPTLSKALQIREPLNVNVLIAKAVAMGDEFHQRNIAASLAFLKEMAPSIVSLDIDQQEKQDVIQFLADTDQFFLNIMMASAKAVMDGARQIQEGTIVTAMCRNGYEFGIRIAGMGDEWFTGPVNTPKGLYFSGFSEDDASPDMGDSAITETFGVGGFAMIAAPAVTRFVGTGGFFDALHTSEDMTEITTAANPNFPIPTWDFRGISIGIDARKVVETGILPVINTGIANKKAGLGQIGAGTVNPPMACFEKAVLAYAKKLGFVTQPA</sequence>
<dbReference type="Gene3D" id="3.90.1710.10">
    <property type="entry name" value="Enterococcus faecalis V583 domain"/>
    <property type="match status" value="1"/>
</dbReference>
<gene>
    <name evidence="1" type="ORF">FD25_GL001496</name>
</gene>
<dbReference type="Proteomes" id="UP000051955">
    <property type="component" value="Unassembled WGS sequence"/>
</dbReference>
<comment type="caution">
    <text evidence="1">The sequence shown here is derived from an EMBL/GenBank/DDBJ whole genome shotgun (WGS) entry which is preliminary data.</text>
</comment>
<organism evidence="1 2">
    <name type="scientific">Levilactobacillus acidifarinae DSM 19394 = JCM 15949</name>
    <dbReference type="NCBI Taxonomy" id="1423715"/>
    <lineage>
        <taxon>Bacteria</taxon>
        <taxon>Bacillati</taxon>
        <taxon>Bacillota</taxon>
        <taxon>Bacilli</taxon>
        <taxon>Lactobacillales</taxon>
        <taxon>Lactobacillaceae</taxon>
        <taxon>Levilactobacillus</taxon>
    </lineage>
</organism>
<dbReference type="InterPro" id="IPR009499">
    <property type="entry name" value="AllG-like"/>
</dbReference>
<proteinExistence type="predicted"/>
<name>A0A0R1LT79_9LACO</name>
<dbReference type="EMBL" id="AZDV01000009">
    <property type="protein sequence ID" value="KRK95378.1"/>
    <property type="molecule type" value="Genomic_DNA"/>
</dbReference>